<evidence type="ECO:0000313" key="1">
    <source>
        <dbReference type="EMBL" id="PJE68787.1"/>
    </source>
</evidence>
<protein>
    <recommendedName>
        <fullName evidence="3">PsbP C-terminal domain-containing protein</fullName>
    </recommendedName>
</protein>
<reference evidence="2" key="1">
    <citation type="submission" date="2017-09" db="EMBL/GenBank/DDBJ databases">
        <title>Depth-based differentiation of microbial function through sediment-hosted aquifers and enrichment of novel symbionts in the deep terrestrial subsurface.</title>
        <authorList>
            <person name="Probst A.J."/>
            <person name="Ladd B."/>
            <person name="Jarett J.K."/>
            <person name="Geller-Mcgrath D.E."/>
            <person name="Sieber C.M.K."/>
            <person name="Emerson J.B."/>
            <person name="Anantharaman K."/>
            <person name="Thomas B.C."/>
            <person name="Malmstrom R."/>
            <person name="Stieglmeier M."/>
            <person name="Klingl A."/>
            <person name="Woyke T."/>
            <person name="Ryan C.M."/>
            <person name="Banfield J.F."/>
        </authorList>
    </citation>
    <scope>NUCLEOTIDE SEQUENCE [LARGE SCALE GENOMIC DNA]</scope>
</reference>
<dbReference type="Proteomes" id="UP000229500">
    <property type="component" value="Unassembled WGS sequence"/>
</dbReference>
<dbReference type="AlphaFoldDB" id="A0A2M8L504"/>
<evidence type="ECO:0008006" key="3">
    <source>
        <dbReference type="Google" id="ProtNLM"/>
    </source>
</evidence>
<name>A0A2M8L504_9BACT</name>
<organism evidence="1 2">
    <name type="scientific">Candidatus Shapirobacteria bacterium CG10_big_fil_rev_8_21_14_0_10_38_14</name>
    <dbReference type="NCBI Taxonomy" id="1974483"/>
    <lineage>
        <taxon>Bacteria</taxon>
        <taxon>Candidatus Shapironibacteriota</taxon>
    </lineage>
</organism>
<evidence type="ECO:0000313" key="2">
    <source>
        <dbReference type="Proteomes" id="UP000229500"/>
    </source>
</evidence>
<accession>A0A2M8L504</accession>
<proteinExistence type="predicted"/>
<sequence length="210" mass="23531">MLMLPLKKPLPKGIVIAGLILLGLAVANWWVFVFNPQPPAPIPAVPTVMPTPELLVTPTPDATADWQIYTDRQYGFSIKYPQNWEIEKTNPNPPDLAVKVYPERWAGQQLPWATSANIIVDSSSQAKDEFGKLKNKEKRTILDNEVEEIVFAGNNCLEVTSKLPDAGGFGPQILCLKSNLVYQLQVFSLYPPKKEKELAEQILLTFSFLR</sequence>
<dbReference type="EMBL" id="PFEL01000107">
    <property type="protein sequence ID" value="PJE68787.1"/>
    <property type="molecule type" value="Genomic_DNA"/>
</dbReference>
<comment type="caution">
    <text evidence="1">The sequence shown here is derived from an EMBL/GenBank/DDBJ whole genome shotgun (WGS) entry which is preliminary data.</text>
</comment>
<gene>
    <name evidence="1" type="ORF">COU96_02965</name>
</gene>